<dbReference type="EMBL" id="JABGBN010000001">
    <property type="protein sequence ID" value="NOL51122.1"/>
    <property type="molecule type" value="Genomic_DNA"/>
</dbReference>
<dbReference type="SUPFAM" id="SSF89447">
    <property type="entry name" value="AbrB/MazE/MraZ-like"/>
    <property type="match status" value="1"/>
</dbReference>
<dbReference type="GO" id="GO:0003677">
    <property type="term" value="F:DNA binding"/>
    <property type="evidence" value="ECO:0007669"/>
    <property type="project" value="UniProtKB-KW"/>
</dbReference>
<organism evidence="1 2">
    <name type="scientific">Pelistega suis</name>
    <dbReference type="NCBI Taxonomy" id="1631957"/>
    <lineage>
        <taxon>Bacteria</taxon>
        <taxon>Pseudomonadati</taxon>
        <taxon>Pseudomonadota</taxon>
        <taxon>Betaproteobacteria</taxon>
        <taxon>Burkholderiales</taxon>
        <taxon>Alcaligenaceae</taxon>
        <taxon>Pelistega</taxon>
    </lineage>
</organism>
<reference evidence="1 2" key="1">
    <citation type="submission" date="2020-05" db="EMBL/GenBank/DDBJ databases">
        <authorList>
            <person name="Niu N."/>
        </authorList>
    </citation>
    <scope>NUCLEOTIDE SEQUENCE [LARGE SCALE GENOMIC DNA]</scope>
    <source>
        <strain evidence="1 2">3340-03</strain>
    </source>
</reference>
<accession>A0A849P5R1</accession>
<comment type="caution">
    <text evidence="1">The sequence shown here is derived from an EMBL/GenBank/DDBJ whole genome shotgun (WGS) entry which is preliminary data.</text>
</comment>
<keyword evidence="1" id="KW-0238">DNA-binding</keyword>
<evidence type="ECO:0000313" key="2">
    <source>
        <dbReference type="Proteomes" id="UP000537862"/>
    </source>
</evidence>
<dbReference type="Gene3D" id="2.10.260.10">
    <property type="match status" value="1"/>
</dbReference>
<dbReference type="Proteomes" id="UP000537862">
    <property type="component" value="Unassembled WGS sequence"/>
</dbReference>
<protein>
    <submittedName>
        <fullName evidence="1">AbrB/MazE/SpoVT family DNA-binding domain-containing protein</fullName>
    </submittedName>
</protein>
<dbReference type="AlphaFoldDB" id="A0A849P5R1"/>
<dbReference type="InterPro" id="IPR037914">
    <property type="entry name" value="SpoVT-AbrB_sf"/>
</dbReference>
<evidence type="ECO:0000313" key="1">
    <source>
        <dbReference type="EMBL" id="NOL51122.1"/>
    </source>
</evidence>
<name>A0A849P5R1_9BURK</name>
<sequence length="84" mass="9834">MLMRTKLFKSGNSQAVRIPATYRLETELAEIEQLSTGQLLITPIYQEKENRADRLIAVMSGFSADFVEHLERDRYQPVQEREEF</sequence>
<keyword evidence="2" id="KW-1185">Reference proteome</keyword>
<proteinExistence type="predicted"/>
<gene>
    <name evidence="1" type="ORF">HKX39_02880</name>
</gene>